<name>A0A7S4LHL6_9EUGL</name>
<accession>A0A7S4LHL6</accession>
<dbReference type="EMBL" id="HBJA01118871">
    <property type="protein sequence ID" value="CAE0829652.1"/>
    <property type="molecule type" value="Transcribed_RNA"/>
</dbReference>
<gene>
    <name evidence="1" type="ORF">EGYM00163_LOCUS40930</name>
</gene>
<sequence length="105" mass="11086">MLLLCSTGLNVIASLAGIAGIRILPARHGYQILAIRFQGRADWDIPHGPHCCAAVWETPSWCLCVCRGRGAGTVCPALSQPNPTPLVRVCVGVCACVRVCVCVCV</sequence>
<protein>
    <submittedName>
        <fullName evidence="1">Uncharacterized protein</fullName>
    </submittedName>
</protein>
<dbReference type="AlphaFoldDB" id="A0A7S4LHL6"/>
<proteinExistence type="predicted"/>
<reference evidence="1" key="1">
    <citation type="submission" date="2021-01" db="EMBL/GenBank/DDBJ databases">
        <authorList>
            <person name="Corre E."/>
            <person name="Pelletier E."/>
            <person name="Niang G."/>
            <person name="Scheremetjew M."/>
            <person name="Finn R."/>
            <person name="Kale V."/>
            <person name="Holt S."/>
            <person name="Cochrane G."/>
            <person name="Meng A."/>
            <person name="Brown T."/>
            <person name="Cohen L."/>
        </authorList>
    </citation>
    <scope>NUCLEOTIDE SEQUENCE</scope>
    <source>
        <strain evidence="1">CCMP1594</strain>
    </source>
</reference>
<organism evidence="1">
    <name type="scientific">Eutreptiella gymnastica</name>
    <dbReference type="NCBI Taxonomy" id="73025"/>
    <lineage>
        <taxon>Eukaryota</taxon>
        <taxon>Discoba</taxon>
        <taxon>Euglenozoa</taxon>
        <taxon>Euglenida</taxon>
        <taxon>Spirocuta</taxon>
        <taxon>Euglenophyceae</taxon>
        <taxon>Eutreptiales</taxon>
        <taxon>Eutreptiaceae</taxon>
        <taxon>Eutreptiella</taxon>
    </lineage>
</organism>
<evidence type="ECO:0000313" key="1">
    <source>
        <dbReference type="EMBL" id="CAE0829652.1"/>
    </source>
</evidence>